<dbReference type="PRINTS" id="PR00081">
    <property type="entry name" value="GDHRDH"/>
</dbReference>
<evidence type="ECO:0000256" key="3">
    <source>
        <dbReference type="ARBA" id="ARBA00026117"/>
    </source>
</evidence>
<evidence type="ECO:0000256" key="4">
    <source>
        <dbReference type="ARBA" id="ARBA00048009"/>
    </source>
</evidence>
<dbReference type="GO" id="GO:0009062">
    <property type="term" value="P:fatty acid catabolic process"/>
    <property type="evidence" value="ECO:0007669"/>
    <property type="project" value="InterPro"/>
</dbReference>
<reference evidence="6" key="2">
    <citation type="journal article" date="2023" name="Int. J. Mol. Sci.">
        <title>De Novo Assembly and Annotation of 11 Diverse Shrub Willow (Salix) Genomes Reveals Novel Gene Organization in Sex-Linked Regions.</title>
        <authorList>
            <person name="Hyden B."/>
            <person name="Feng K."/>
            <person name="Yates T.B."/>
            <person name="Jawdy S."/>
            <person name="Cereghino C."/>
            <person name="Smart L.B."/>
            <person name="Muchero W."/>
        </authorList>
    </citation>
    <scope>NUCLEOTIDE SEQUENCE</scope>
    <source>
        <tissue evidence="6">Shoot tip</tissue>
    </source>
</reference>
<dbReference type="CDD" id="cd05369">
    <property type="entry name" value="TER_DECR_SDR_a"/>
    <property type="match status" value="1"/>
</dbReference>
<dbReference type="GO" id="GO:0008670">
    <property type="term" value="F:2,4-dienoyl-CoA reductase (NADPH) activity"/>
    <property type="evidence" value="ECO:0007669"/>
    <property type="project" value="InterPro"/>
</dbReference>
<dbReference type="Proteomes" id="UP001151532">
    <property type="component" value="Chromosome 12"/>
</dbReference>
<evidence type="ECO:0000313" key="7">
    <source>
        <dbReference type="Proteomes" id="UP001151532"/>
    </source>
</evidence>
<dbReference type="PANTHER" id="PTHR43296">
    <property type="entry name" value="PEROXISOMAL 2,4-DIENOYL-COA REDUCTASE"/>
    <property type="match status" value="1"/>
</dbReference>
<dbReference type="PRINTS" id="PR00080">
    <property type="entry name" value="SDRFAMILY"/>
</dbReference>
<evidence type="ECO:0000256" key="2">
    <source>
        <dbReference type="ARBA" id="ARBA00023002"/>
    </source>
</evidence>
<dbReference type="EMBL" id="JAPFFK010000008">
    <property type="protein sequence ID" value="KAJ6748130.1"/>
    <property type="molecule type" value="Genomic_DNA"/>
</dbReference>
<dbReference type="InterPro" id="IPR045017">
    <property type="entry name" value="DECR2-like"/>
</dbReference>
<keyword evidence="1" id="KW-0521">NADP</keyword>
<dbReference type="OrthoDB" id="1393670at2759"/>
<gene>
    <name evidence="6" type="ORF">OIU79_029288</name>
</gene>
<dbReference type="SUPFAM" id="SSF51735">
    <property type="entry name" value="NAD(P)-binding Rossmann-fold domains"/>
    <property type="match status" value="1"/>
</dbReference>
<comment type="caution">
    <text evidence="6">The sequence shown here is derived from an EMBL/GenBank/DDBJ whole genome shotgun (WGS) entry which is preliminary data.</text>
</comment>
<name>A0A9Q0VFZ7_SALPP</name>
<dbReference type="InterPro" id="IPR002347">
    <property type="entry name" value="SDR_fam"/>
</dbReference>
<keyword evidence="2" id="KW-0560">Oxidoreductase</keyword>
<dbReference type="GO" id="GO:0005777">
    <property type="term" value="C:peroxisome"/>
    <property type="evidence" value="ECO:0007669"/>
    <property type="project" value="TreeGrafter"/>
</dbReference>
<dbReference type="PANTHER" id="PTHR43296:SF2">
    <property type="entry name" value="PEROXISOMAL 2,4-DIENOYL-COA REDUCTASE [(3E)-ENOYL-COA-PRODUCING]"/>
    <property type="match status" value="1"/>
</dbReference>
<dbReference type="EC" id="1.3.1.124" evidence="3"/>
<dbReference type="Gene3D" id="3.40.50.720">
    <property type="entry name" value="NAD(P)-binding Rossmann-like Domain"/>
    <property type="match status" value="1"/>
</dbReference>
<evidence type="ECO:0000256" key="1">
    <source>
        <dbReference type="ARBA" id="ARBA00022857"/>
    </source>
</evidence>
<comment type="catalytic activity">
    <reaction evidence="5">
        <text>a (2E,4Z)-dienoyl-CoA + NADPH + H(+) = a 4,5-saturated-(3E)-enoyl-CoA + NADP(+)</text>
        <dbReference type="Rhea" id="RHEA:61892"/>
        <dbReference type="ChEBI" id="CHEBI:15378"/>
        <dbReference type="ChEBI" id="CHEBI:57783"/>
        <dbReference type="ChEBI" id="CHEBI:58349"/>
        <dbReference type="ChEBI" id="CHEBI:85099"/>
        <dbReference type="ChEBI" id="CHEBI:85493"/>
        <dbReference type="EC" id="1.3.1.124"/>
    </reaction>
</comment>
<dbReference type="AlphaFoldDB" id="A0A9Q0VFZ7"/>
<sequence>MVESPFKPEILRGKVALLTGGGSGIGYEISLQLGKHGASIAIMGRRKHVVDSAVSSLKSLGIPAIGFEGDHFGRLDILVNAAAGNFLVPSEDLSPNGFRTVMDIDSVGTFTMCHLALKYLKKGGLGKDPSTAGGTIINISATLHYTATWYQIHVSAAKAAVDSITRNLALEWGTDYDIRVNGIAPGPIGDTAGMSKLGLEGIASKAMEKMPLFKVGEKWDIAMAAVYIASDAGKYVNGTTLVVDGGEWLSKPRHFPKDAVKQLSRVVEKRSRHAPVGVPQSKL</sequence>
<organism evidence="6 7">
    <name type="scientific">Salix purpurea</name>
    <name type="common">Purple osier willow</name>
    <dbReference type="NCBI Taxonomy" id="77065"/>
    <lineage>
        <taxon>Eukaryota</taxon>
        <taxon>Viridiplantae</taxon>
        <taxon>Streptophyta</taxon>
        <taxon>Embryophyta</taxon>
        <taxon>Tracheophyta</taxon>
        <taxon>Spermatophyta</taxon>
        <taxon>Magnoliopsida</taxon>
        <taxon>eudicotyledons</taxon>
        <taxon>Gunneridae</taxon>
        <taxon>Pentapetalae</taxon>
        <taxon>rosids</taxon>
        <taxon>fabids</taxon>
        <taxon>Malpighiales</taxon>
        <taxon>Salicaceae</taxon>
        <taxon>Saliceae</taxon>
        <taxon>Salix</taxon>
    </lineage>
</organism>
<reference evidence="6" key="1">
    <citation type="submission" date="2022-11" db="EMBL/GenBank/DDBJ databases">
        <authorList>
            <person name="Hyden B.L."/>
            <person name="Feng K."/>
            <person name="Yates T."/>
            <person name="Jawdy S."/>
            <person name="Smart L.B."/>
            <person name="Muchero W."/>
        </authorList>
    </citation>
    <scope>NUCLEOTIDE SEQUENCE</scope>
    <source>
        <tissue evidence="6">Shoot tip</tissue>
    </source>
</reference>
<accession>A0A9Q0VFZ7</accession>
<comment type="catalytic activity">
    <reaction evidence="4">
        <text>a (2E,4E)-dienoyl-CoA + NADPH + H(+) = a 4,5-saturated-(3E)-enoyl-CoA + NADP(+)</text>
        <dbReference type="Rhea" id="RHEA:45912"/>
        <dbReference type="ChEBI" id="CHEBI:15378"/>
        <dbReference type="ChEBI" id="CHEBI:57783"/>
        <dbReference type="ChEBI" id="CHEBI:58349"/>
        <dbReference type="ChEBI" id="CHEBI:85101"/>
        <dbReference type="ChEBI" id="CHEBI:85493"/>
        <dbReference type="EC" id="1.3.1.124"/>
    </reaction>
</comment>
<evidence type="ECO:0000313" key="6">
    <source>
        <dbReference type="EMBL" id="KAJ6748130.1"/>
    </source>
</evidence>
<proteinExistence type="predicted"/>
<protein>
    <recommendedName>
        <fullName evidence="3">2,4-dienoyl-CoA reductase [(3E)-enoyl-CoA-producing]</fullName>
        <ecNumber evidence="3">1.3.1.124</ecNumber>
    </recommendedName>
</protein>
<keyword evidence="7" id="KW-1185">Reference proteome</keyword>
<evidence type="ECO:0000256" key="5">
    <source>
        <dbReference type="ARBA" id="ARBA00048340"/>
    </source>
</evidence>
<dbReference type="InterPro" id="IPR036291">
    <property type="entry name" value="NAD(P)-bd_dom_sf"/>
</dbReference>
<dbReference type="Pfam" id="PF13561">
    <property type="entry name" value="adh_short_C2"/>
    <property type="match status" value="1"/>
</dbReference>